<dbReference type="EMBL" id="NBSH01000006">
    <property type="protein sequence ID" value="ORX37392.1"/>
    <property type="molecule type" value="Genomic_DNA"/>
</dbReference>
<proteinExistence type="predicted"/>
<keyword evidence="3" id="KW-1185">Reference proteome</keyword>
<evidence type="ECO:0000313" key="2">
    <source>
        <dbReference type="EMBL" id="ORX37392.1"/>
    </source>
</evidence>
<name>A0A1Y1UH88_9TREE</name>
<comment type="caution">
    <text evidence="2">The sequence shown here is derived from an EMBL/GenBank/DDBJ whole genome shotgun (WGS) entry which is preliminary data.</text>
</comment>
<accession>A0A1Y1UH88</accession>
<evidence type="ECO:0000256" key="1">
    <source>
        <dbReference type="SAM" id="MobiDB-lite"/>
    </source>
</evidence>
<dbReference type="InParanoid" id="A0A1Y1UH88"/>
<sequence>MAFRAMLSHESTLEPDYRARLTLSLQASNVISTNLDRAQPHELFPRIGGRYQACVRLSKLGLSVAWQPHLNYEHQHHPNMSSVWTPQSRIVQLFAENQSKSQGKRSQNSFEHGAVSTTTGTGLPKGFSKHYLRGELPEMFYAVRRSRQAYHTLSLWRYAWTTRLTLFLTGRLTSTSISSKTATAPPLNPIRVKRQ</sequence>
<gene>
    <name evidence="2" type="ORF">BD324DRAFT_447112</name>
</gene>
<dbReference type="AlphaFoldDB" id="A0A1Y1UH88"/>
<evidence type="ECO:0000313" key="3">
    <source>
        <dbReference type="Proteomes" id="UP000193218"/>
    </source>
</evidence>
<organism evidence="2 3">
    <name type="scientific">Kockovaella imperatae</name>
    <dbReference type="NCBI Taxonomy" id="4999"/>
    <lineage>
        <taxon>Eukaryota</taxon>
        <taxon>Fungi</taxon>
        <taxon>Dikarya</taxon>
        <taxon>Basidiomycota</taxon>
        <taxon>Agaricomycotina</taxon>
        <taxon>Tremellomycetes</taxon>
        <taxon>Tremellales</taxon>
        <taxon>Cuniculitremaceae</taxon>
        <taxon>Kockovaella</taxon>
    </lineage>
</organism>
<protein>
    <submittedName>
        <fullName evidence="2">Uncharacterized protein</fullName>
    </submittedName>
</protein>
<dbReference type="Proteomes" id="UP000193218">
    <property type="component" value="Unassembled WGS sequence"/>
</dbReference>
<reference evidence="2 3" key="1">
    <citation type="submission" date="2017-03" db="EMBL/GenBank/DDBJ databases">
        <title>Widespread Adenine N6-methylation of Active Genes in Fungi.</title>
        <authorList>
            <consortium name="DOE Joint Genome Institute"/>
            <person name="Mondo S.J."/>
            <person name="Dannebaum R.O."/>
            <person name="Kuo R.C."/>
            <person name="Louie K.B."/>
            <person name="Bewick A.J."/>
            <person name="Labutti K."/>
            <person name="Haridas S."/>
            <person name="Kuo A."/>
            <person name="Salamov A."/>
            <person name="Ahrendt S.R."/>
            <person name="Lau R."/>
            <person name="Bowen B.P."/>
            <person name="Lipzen A."/>
            <person name="Sullivan W."/>
            <person name="Andreopoulos W.B."/>
            <person name="Clum A."/>
            <person name="Lindquist E."/>
            <person name="Daum C."/>
            <person name="Northen T.R."/>
            <person name="Ramamoorthy G."/>
            <person name="Schmitz R.J."/>
            <person name="Gryganskyi A."/>
            <person name="Culley D."/>
            <person name="Magnuson J."/>
            <person name="James T.Y."/>
            <person name="O'Malley M.A."/>
            <person name="Stajich J.E."/>
            <person name="Spatafora J.W."/>
            <person name="Visel A."/>
            <person name="Grigoriev I.V."/>
        </authorList>
    </citation>
    <scope>NUCLEOTIDE SEQUENCE [LARGE SCALE GENOMIC DNA]</scope>
    <source>
        <strain evidence="2 3">NRRL Y-17943</strain>
    </source>
</reference>
<feature type="region of interest" description="Disordered" evidence="1">
    <location>
        <begin position="98"/>
        <end position="121"/>
    </location>
</feature>
<dbReference type="GeneID" id="33554611"/>
<dbReference type="RefSeq" id="XP_021871430.1">
    <property type="nucleotide sequence ID" value="XM_022012803.1"/>
</dbReference>